<dbReference type="Pfam" id="PF16125">
    <property type="entry name" value="DUF4837"/>
    <property type="match status" value="1"/>
</dbReference>
<dbReference type="InterPro" id="IPR032286">
    <property type="entry name" value="DUF4837"/>
</dbReference>
<dbReference type="Proteomes" id="UP000038200">
    <property type="component" value="Unassembled WGS sequence"/>
</dbReference>
<dbReference type="Proteomes" id="UP000045051">
    <property type="component" value="Unassembled WGS sequence"/>
</dbReference>
<proteinExistence type="predicted"/>
<dbReference type="Proteomes" id="UP000265497">
    <property type="component" value="Unassembled WGS sequence"/>
</dbReference>
<evidence type="ECO:0000313" key="6">
    <source>
        <dbReference type="Proteomes" id="UP000265497"/>
    </source>
</evidence>
<evidence type="ECO:0000313" key="5">
    <source>
        <dbReference type="Proteomes" id="UP000045051"/>
    </source>
</evidence>
<sequence>MKKIIYIFISLCLLTACNETDNNQKSAKNLHLPQSIGQLNSLAVVIDNTLWEGFVGDTIRKYFASPLEGLPTEEPIFLLHQIPPQIFTDNTRNSRNVLIISQDSLNKSFVKENLYARPQKVGVIKGKTKRDISCEIQEHFAKMIEEFRDNDIKEAQSRFQKSLNKETALQEKLGFSLTMPSVYKIVKQENNFFWIERQIKGGTSNLIVYEMPINSIPKDNSRAETIVRMRDSIGERYIPGRKEGMYMITETSFAPSITDMKIKNRNAMESRGLWEMKNFFLGGPYLNYIIEDVPNNRLVVLEGFILAPRIEKRDYLFELEAIVKSIEFAK</sequence>
<name>A0A0B7HV22_9FLAO</name>
<organism evidence="1 5">
    <name type="scientific">Capnocytophaga canis</name>
    <dbReference type="NCBI Taxonomy" id="1848903"/>
    <lineage>
        <taxon>Bacteria</taxon>
        <taxon>Pseudomonadati</taxon>
        <taxon>Bacteroidota</taxon>
        <taxon>Flavobacteriia</taxon>
        <taxon>Flavobacteriales</taxon>
        <taxon>Flavobacteriaceae</taxon>
        <taxon>Capnocytophaga</taxon>
    </lineage>
</organism>
<dbReference type="EMBL" id="NSDI01000001">
    <property type="protein sequence ID" value="RIY38173.1"/>
    <property type="molecule type" value="Genomic_DNA"/>
</dbReference>
<dbReference type="EMBL" id="CDOI01000206">
    <property type="protein sequence ID" value="CEN49716.1"/>
    <property type="molecule type" value="Genomic_DNA"/>
</dbReference>
<dbReference type="OrthoDB" id="1115230at2"/>
<dbReference type="PROSITE" id="PS51257">
    <property type="entry name" value="PROKAR_LIPOPROTEIN"/>
    <property type="match status" value="1"/>
</dbReference>
<keyword evidence="5" id="KW-1185">Reference proteome</keyword>
<evidence type="ECO:0000313" key="2">
    <source>
        <dbReference type="EMBL" id="CEN54486.1"/>
    </source>
</evidence>
<accession>A0A0B7HV22</accession>
<reference evidence="3 6" key="2">
    <citation type="submission" date="2017-08" db="EMBL/GenBank/DDBJ databases">
        <title>Capnocytophaga canis 17-158 assembly.</title>
        <authorList>
            <person name="Gulvik C.A."/>
        </authorList>
    </citation>
    <scope>NUCLEOTIDE SEQUENCE [LARGE SCALE GENOMIC DNA]</scope>
    <source>
        <strain evidence="3 6">17-158</strain>
    </source>
</reference>
<dbReference type="STRING" id="1848903.CCAND38_90019"/>
<reference evidence="4 5" key="1">
    <citation type="submission" date="2015-01" db="EMBL/GenBank/DDBJ databases">
        <authorList>
            <person name="MANFREDI Pablo"/>
        </authorList>
    </citation>
    <scope>NUCLEOTIDE SEQUENCE [LARGE SCALE GENOMIC DNA]</scope>
    <source>
        <strain evidence="1 5">CcD38</strain>
        <strain evidence="2 4">CcD93</strain>
    </source>
</reference>
<dbReference type="RefSeq" id="WP_042010239.1">
    <property type="nucleotide sequence ID" value="NZ_BOQK01000007.1"/>
</dbReference>
<evidence type="ECO:0000313" key="1">
    <source>
        <dbReference type="EMBL" id="CEN49716.1"/>
    </source>
</evidence>
<protein>
    <submittedName>
        <fullName evidence="3">DUF4837 domain-containing protein</fullName>
    </submittedName>
</protein>
<dbReference type="AlphaFoldDB" id="A0A0B7HV22"/>
<dbReference type="GeneID" id="97264050"/>
<dbReference type="EMBL" id="CDOL01000283">
    <property type="protein sequence ID" value="CEN54486.1"/>
    <property type="molecule type" value="Genomic_DNA"/>
</dbReference>
<evidence type="ECO:0000313" key="3">
    <source>
        <dbReference type="EMBL" id="RIY38173.1"/>
    </source>
</evidence>
<evidence type="ECO:0000313" key="4">
    <source>
        <dbReference type="Proteomes" id="UP000038200"/>
    </source>
</evidence>
<gene>
    <name evidence="1" type="ORF">CCAND38_90019</name>
    <name evidence="2" type="ORF">CCAND93_90070</name>
    <name evidence="3" type="ORF">CKY20_01090</name>
</gene>